<evidence type="ECO:0000313" key="2">
    <source>
        <dbReference type="EMBL" id="CAB4042514.1"/>
    </source>
</evidence>
<feature type="compositionally biased region" description="Basic and acidic residues" evidence="1">
    <location>
        <begin position="1"/>
        <end position="12"/>
    </location>
</feature>
<accession>A0A7D9M3E5</accession>
<proteinExistence type="predicted"/>
<dbReference type="AlphaFoldDB" id="A0A7D9M3E5"/>
<dbReference type="EMBL" id="CACRXK020030275">
    <property type="protein sequence ID" value="CAB4042514.1"/>
    <property type="molecule type" value="Genomic_DNA"/>
</dbReference>
<feature type="region of interest" description="Disordered" evidence="1">
    <location>
        <begin position="1"/>
        <end position="32"/>
    </location>
</feature>
<keyword evidence="3" id="KW-1185">Reference proteome</keyword>
<dbReference type="Proteomes" id="UP001152795">
    <property type="component" value="Unassembled WGS sequence"/>
</dbReference>
<dbReference type="OrthoDB" id="10072101at2759"/>
<organism evidence="2 3">
    <name type="scientific">Paramuricea clavata</name>
    <name type="common">Red gorgonian</name>
    <name type="synonym">Violescent sea-whip</name>
    <dbReference type="NCBI Taxonomy" id="317549"/>
    <lineage>
        <taxon>Eukaryota</taxon>
        <taxon>Metazoa</taxon>
        <taxon>Cnidaria</taxon>
        <taxon>Anthozoa</taxon>
        <taxon>Octocorallia</taxon>
        <taxon>Malacalcyonacea</taxon>
        <taxon>Plexauridae</taxon>
        <taxon>Paramuricea</taxon>
    </lineage>
</organism>
<evidence type="ECO:0000313" key="3">
    <source>
        <dbReference type="Proteomes" id="UP001152795"/>
    </source>
</evidence>
<reference evidence="2" key="1">
    <citation type="submission" date="2020-04" db="EMBL/GenBank/DDBJ databases">
        <authorList>
            <person name="Alioto T."/>
            <person name="Alioto T."/>
            <person name="Gomez Garrido J."/>
        </authorList>
    </citation>
    <scope>NUCLEOTIDE SEQUENCE</scope>
    <source>
        <strain evidence="2">A484AB</strain>
    </source>
</reference>
<sequence>MEKLLQEEQTSERRKKTQKKSKEKRTERLTELKGLREQWRDAGADGTADSVAEHDVILREAVCLNIVKIGEEMKEDGREVKAEEVHVAILANLQQIQDQEAEILLRDLSEKSSVTLSQLRAVQHQARRHRWYDNIAVSLLGQKSPGHKPDRDNIPSEEELLGALEEKYDALKDKLIAESLMNELGAAMWEKLSDRERQAKILKIRLQEKRLRQEGKIDEANRLFGEGLEHAASLSKLMGETKAQQKDVLKRRLQKLRELKAAGIEITTEEAQLLEDGIEAETIEEEVTTEDVMRDLQVIRIWIRLLSS</sequence>
<protein>
    <submittedName>
        <fullName evidence="2">Uncharacterized protein</fullName>
    </submittedName>
</protein>
<feature type="compositionally biased region" description="Basic residues" evidence="1">
    <location>
        <begin position="13"/>
        <end position="23"/>
    </location>
</feature>
<comment type="caution">
    <text evidence="2">The sequence shown here is derived from an EMBL/GenBank/DDBJ whole genome shotgun (WGS) entry which is preliminary data.</text>
</comment>
<name>A0A7D9M3E5_PARCT</name>
<gene>
    <name evidence="2" type="ORF">PACLA_8A082893</name>
</gene>
<evidence type="ECO:0000256" key="1">
    <source>
        <dbReference type="SAM" id="MobiDB-lite"/>
    </source>
</evidence>